<dbReference type="PANTHER" id="PTHR43297">
    <property type="entry name" value="OLIGOPEPTIDE TRANSPORT ATP-BINDING PROTEIN APPD"/>
    <property type="match status" value="1"/>
</dbReference>
<evidence type="ECO:0000256" key="5">
    <source>
        <dbReference type="ARBA" id="ARBA00022741"/>
    </source>
</evidence>
<keyword evidence="5" id="KW-0547">Nucleotide-binding</keyword>
<dbReference type="InterPro" id="IPR013563">
    <property type="entry name" value="Oligopep_ABC_C"/>
</dbReference>
<evidence type="ECO:0000313" key="9">
    <source>
        <dbReference type="EMBL" id="GAA3648568.1"/>
    </source>
</evidence>
<keyword evidence="6 9" id="KW-0067">ATP-binding</keyword>
<evidence type="ECO:0000256" key="4">
    <source>
        <dbReference type="ARBA" id="ARBA00022475"/>
    </source>
</evidence>
<evidence type="ECO:0000256" key="7">
    <source>
        <dbReference type="ARBA" id="ARBA00023136"/>
    </source>
</evidence>
<keyword evidence="7" id="KW-0472">Membrane</keyword>
<dbReference type="NCBIfam" id="TIGR01727">
    <property type="entry name" value="oligo_HPY"/>
    <property type="match status" value="1"/>
</dbReference>
<dbReference type="InterPro" id="IPR003593">
    <property type="entry name" value="AAA+_ATPase"/>
</dbReference>
<gene>
    <name evidence="9" type="ORF">GCM10022224_009130</name>
</gene>
<evidence type="ECO:0000313" key="10">
    <source>
        <dbReference type="Proteomes" id="UP001500902"/>
    </source>
</evidence>
<dbReference type="SMART" id="SM00382">
    <property type="entry name" value="AAA"/>
    <property type="match status" value="1"/>
</dbReference>
<protein>
    <submittedName>
        <fullName evidence="9">ABC transporter ATP-binding protein</fullName>
    </submittedName>
</protein>
<evidence type="ECO:0000256" key="3">
    <source>
        <dbReference type="ARBA" id="ARBA00022448"/>
    </source>
</evidence>
<keyword evidence="10" id="KW-1185">Reference proteome</keyword>
<name>A0ABP7B5X2_9ACTN</name>
<feature type="domain" description="ABC transporter" evidence="8">
    <location>
        <begin position="5"/>
        <end position="255"/>
    </location>
</feature>
<dbReference type="Proteomes" id="UP001500902">
    <property type="component" value="Unassembled WGS sequence"/>
</dbReference>
<dbReference type="PANTHER" id="PTHR43297:SF2">
    <property type="entry name" value="DIPEPTIDE TRANSPORT ATP-BINDING PROTEIN DPPD"/>
    <property type="match status" value="1"/>
</dbReference>
<dbReference type="InterPro" id="IPR003439">
    <property type="entry name" value="ABC_transporter-like_ATP-bd"/>
</dbReference>
<proteinExistence type="inferred from homology"/>
<dbReference type="EMBL" id="BAAAZP010000013">
    <property type="protein sequence ID" value="GAA3648568.1"/>
    <property type="molecule type" value="Genomic_DNA"/>
</dbReference>
<dbReference type="RefSeq" id="WP_344873277.1">
    <property type="nucleotide sequence ID" value="NZ_BAAAZP010000013.1"/>
</dbReference>
<organism evidence="9 10">
    <name type="scientific">Nonomuraea antimicrobica</name>
    <dbReference type="NCBI Taxonomy" id="561173"/>
    <lineage>
        <taxon>Bacteria</taxon>
        <taxon>Bacillati</taxon>
        <taxon>Actinomycetota</taxon>
        <taxon>Actinomycetes</taxon>
        <taxon>Streptosporangiales</taxon>
        <taxon>Streptosporangiaceae</taxon>
        <taxon>Nonomuraea</taxon>
    </lineage>
</organism>
<reference evidence="10" key="1">
    <citation type="journal article" date="2019" name="Int. J. Syst. Evol. Microbiol.">
        <title>The Global Catalogue of Microorganisms (GCM) 10K type strain sequencing project: providing services to taxonomists for standard genome sequencing and annotation.</title>
        <authorList>
            <consortium name="The Broad Institute Genomics Platform"/>
            <consortium name="The Broad Institute Genome Sequencing Center for Infectious Disease"/>
            <person name="Wu L."/>
            <person name="Ma J."/>
        </authorList>
    </citation>
    <scope>NUCLEOTIDE SEQUENCE [LARGE SCALE GENOMIC DNA]</scope>
    <source>
        <strain evidence="10">JCM 16904</strain>
    </source>
</reference>
<evidence type="ECO:0000256" key="6">
    <source>
        <dbReference type="ARBA" id="ARBA00022840"/>
    </source>
</evidence>
<dbReference type="InterPro" id="IPR050388">
    <property type="entry name" value="ABC_Ni/Peptide_Import"/>
</dbReference>
<comment type="subcellular location">
    <subcellularLocation>
        <location evidence="1">Cell membrane</location>
        <topology evidence="1">Peripheral membrane protein</topology>
    </subcellularLocation>
</comment>
<sequence>MSPLLEIEDLTVAFTAGERTAHAVRGVTLSADTGRTTVVLGESGSGKSVTARAVLGLLGRNARVGGDVRLGGESLLGLDERAMSARRGRDIGLVPQDPGGSLDPLRRVGGQIAEVLRAHRVRNSRAARRELALELLSQAGVPEPGRVARSYPHELSGGLRQRVAIAAAVACGPRLLIADEPTTALDMTVQAQILALFQRLQRELGMALLLVTHDVGVARLMASTVVVMYAGRVVEEGPAARVLDRPAHPYTAALLAAQPRPGIPRGELAGLPGLPPSATAEIEGRCALVPRCPYAVAACSAEPPLLAPVAAGGSAACPVPWPDPVAAPGAGARTR</sequence>
<evidence type="ECO:0000259" key="8">
    <source>
        <dbReference type="PROSITE" id="PS50893"/>
    </source>
</evidence>
<dbReference type="GO" id="GO:0005524">
    <property type="term" value="F:ATP binding"/>
    <property type="evidence" value="ECO:0007669"/>
    <property type="project" value="UniProtKB-KW"/>
</dbReference>
<evidence type="ECO:0000256" key="1">
    <source>
        <dbReference type="ARBA" id="ARBA00004202"/>
    </source>
</evidence>
<dbReference type="InterPro" id="IPR027417">
    <property type="entry name" value="P-loop_NTPase"/>
</dbReference>
<dbReference type="PROSITE" id="PS50893">
    <property type="entry name" value="ABC_TRANSPORTER_2"/>
    <property type="match status" value="1"/>
</dbReference>
<keyword evidence="3" id="KW-0813">Transport</keyword>
<dbReference type="Pfam" id="PF00005">
    <property type="entry name" value="ABC_tran"/>
    <property type="match status" value="1"/>
</dbReference>
<keyword evidence="4" id="KW-1003">Cell membrane</keyword>
<accession>A0ABP7B5X2</accession>
<dbReference type="SUPFAM" id="SSF52540">
    <property type="entry name" value="P-loop containing nucleoside triphosphate hydrolases"/>
    <property type="match status" value="1"/>
</dbReference>
<dbReference type="CDD" id="cd03257">
    <property type="entry name" value="ABC_NikE_OppD_transporters"/>
    <property type="match status" value="1"/>
</dbReference>
<evidence type="ECO:0000256" key="2">
    <source>
        <dbReference type="ARBA" id="ARBA00005417"/>
    </source>
</evidence>
<comment type="caution">
    <text evidence="9">The sequence shown here is derived from an EMBL/GenBank/DDBJ whole genome shotgun (WGS) entry which is preliminary data.</text>
</comment>
<comment type="similarity">
    <text evidence="2">Belongs to the ABC transporter superfamily.</text>
</comment>
<dbReference type="Pfam" id="PF08352">
    <property type="entry name" value="oligo_HPY"/>
    <property type="match status" value="1"/>
</dbReference>
<dbReference type="Gene3D" id="3.40.50.300">
    <property type="entry name" value="P-loop containing nucleotide triphosphate hydrolases"/>
    <property type="match status" value="1"/>
</dbReference>